<comment type="caution">
    <text evidence="1">The sequence shown here is derived from an EMBL/GenBank/DDBJ whole genome shotgun (WGS) entry which is preliminary data.</text>
</comment>
<sequence length="242" mass="26245">MQNFTAGVTLGMVALSDPGSAQSQDAKKGVANSISFQKNLAESSIVPSQTVKVLEGLFHLIFQREMRAFLDSPPFDLTSVYSLNPERDLAASIGQEAHVSDGVGRLEDERINSAQLSRGQHSTGYPPQHPDAGGRLQVASEIETTTDPDFGAYPASPLPLYAGVDQALDSVQQVLWECSDSTTQNNGICGDRRLSTETLQRSTDEAPCNSQNPSIDLFPDRLNDLNLSLPGQSWVWNWANLP</sequence>
<protein>
    <submittedName>
        <fullName evidence="1">Uncharacterized protein</fullName>
    </submittedName>
</protein>
<proteinExistence type="predicted"/>
<dbReference type="AlphaFoldDB" id="A0A9W9IXP8"/>
<dbReference type="EMBL" id="JAPQKP010000006">
    <property type="protein sequence ID" value="KAJ5185847.1"/>
    <property type="molecule type" value="Genomic_DNA"/>
</dbReference>
<gene>
    <name evidence="1" type="ORF">N7472_010687</name>
</gene>
<evidence type="ECO:0000313" key="1">
    <source>
        <dbReference type="EMBL" id="KAJ5185847.1"/>
    </source>
</evidence>
<dbReference type="Proteomes" id="UP001150879">
    <property type="component" value="Unassembled WGS sequence"/>
</dbReference>
<name>A0A9W9IXP8_9EURO</name>
<keyword evidence="2" id="KW-1185">Reference proteome</keyword>
<reference evidence="1" key="1">
    <citation type="submission" date="2022-11" db="EMBL/GenBank/DDBJ databases">
        <authorList>
            <person name="Petersen C."/>
        </authorList>
    </citation>
    <scope>NUCLEOTIDE SEQUENCE</scope>
    <source>
        <strain evidence="1">IBT 16849</strain>
    </source>
</reference>
<reference evidence="1" key="2">
    <citation type="journal article" date="2023" name="IMA Fungus">
        <title>Comparative genomic study of the Penicillium genus elucidates a diverse pangenome and 15 lateral gene transfer events.</title>
        <authorList>
            <person name="Petersen C."/>
            <person name="Sorensen T."/>
            <person name="Nielsen M.R."/>
            <person name="Sondergaard T.E."/>
            <person name="Sorensen J.L."/>
            <person name="Fitzpatrick D.A."/>
            <person name="Frisvad J.C."/>
            <person name="Nielsen K.L."/>
        </authorList>
    </citation>
    <scope>NUCLEOTIDE SEQUENCE</scope>
    <source>
        <strain evidence="1">IBT 16849</strain>
    </source>
</reference>
<accession>A0A9W9IXP8</accession>
<dbReference type="OrthoDB" id="3266505at2759"/>
<organism evidence="1 2">
    <name type="scientific">Penicillium cf. griseofulvum</name>
    <dbReference type="NCBI Taxonomy" id="2972120"/>
    <lineage>
        <taxon>Eukaryota</taxon>
        <taxon>Fungi</taxon>
        <taxon>Dikarya</taxon>
        <taxon>Ascomycota</taxon>
        <taxon>Pezizomycotina</taxon>
        <taxon>Eurotiomycetes</taxon>
        <taxon>Eurotiomycetidae</taxon>
        <taxon>Eurotiales</taxon>
        <taxon>Aspergillaceae</taxon>
        <taxon>Penicillium</taxon>
    </lineage>
</organism>
<evidence type="ECO:0000313" key="2">
    <source>
        <dbReference type="Proteomes" id="UP001150879"/>
    </source>
</evidence>